<evidence type="ECO:0000256" key="6">
    <source>
        <dbReference type="ARBA" id="ARBA00064543"/>
    </source>
</evidence>
<keyword evidence="3" id="KW-0498">Mitosis</keyword>
<feature type="domain" description="Rad21/Rec8-like protein C-terminal eukaryotic" evidence="7">
    <location>
        <begin position="599"/>
        <end position="644"/>
    </location>
</feature>
<reference evidence="9 10" key="1">
    <citation type="submission" date="2021-07" db="EMBL/GenBank/DDBJ databases">
        <title>The Aristolochia fimbriata genome: insights into angiosperm evolution, floral development and chemical biosynthesis.</title>
        <authorList>
            <person name="Jiao Y."/>
        </authorList>
    </citation>
    <scope>NUCLEOTIDE SEQUENCE [LARGE SCALE GENOMIC DNA]</scope>
    <source>
        <strain evidence="9">IBCAS-2021</strain>
        <tissue evidence="9">Leaf</tissue>
    </source>
</reference>
<dbReference type="GO" id="GO:0005634">
    <property type="term" value="C:nucleus"/>
    <property type="evidence" value="ECO:0007669"/>
    <property type="project" value="UniProtKB-SubCell"/>
</dbReference>
<evidence type="ECO:0000259" key="8">
    <source>
        <dbReference type="Pfam" id="PF04825"/>
    </source>
</evidence>
<feature type="domain" description="Rad21/Rec8-like protein N-terminal" evidence="8">
    <location>
        <begin position="14"/>
        <end position="104"/>
    </location>
</feature>
<evidence type="ECO:0000259" key="7">
    <source>
        <dbReference type="Pfam" id="PF04824"/>
    </source>
</evidence>
<dbReference type="AlphaFoldDB" id="A0AAV7EFL8"/>
<evidence type="ECO:0000256" key="3">
    <source>
        <dbReference type="ARBA" id="ARBA00022776"/>
    </source>
</evidence>
<dbReference type="PANTHER" id="PTHR12585">
    <property type="entry name" value="SCC1 / RAD21 FAMILY MEMBER"/>
    <property type="match status" value="1"/>
</dbReference>
<dbReference type="InterPro" id="IPR039781">
    <property type="entry name" value="Rad21/Rec8-like"/>
</dbReference>
<keyword evidence="3" id="KW-0132">Cell division</keyword>
<keyword evidence="10" id="KW-1185">Reference proteome</keyword>
<comment type="caution">
    <text evidence="9">The sequence shown here is derived from an EMBL/GenBank/DDBJ whole genome shotgun (WGS) entry which is preliminary data.</text>
</comment>
<keyword evidence="5" id="KW-0539">Nucleus</keyword>
<evidence type="ECO:0000313" key="10">
    <source>
        <dbReference type="Proteomes" id="UP000825729"/>
    </source>
</evidence>
<dbReference type="Proteomes" id="UP000825729">
    <property type="component" value="Unassembled WGS sequence"/>
</dbReference>
<evidence type="ECO:0000256" key="1">
    <source>
        <dbReference type="ARBA" id="ARBA00004123"/>
    </source>
</evidence>
<dbReference type="GO" id="GO:0007062">
    <property type="term" value="P:sister chromatid cohesion"/>
    <property type="evidence" value="ECO:0007669"/>
    <property type="project" value="InterPro"/>
</dbReference>
<evidence type="ECO:0008006" key="11">
    <source>
        <dbReference type="Google" id="ProtNLM"/>
    </source>
</evidence>
<dbReference type="GO" id="GO:0003682">
    <property type="term" value="F:chromatin binding"/>
    <property type="evidence" value="ECO:0007669"/>
    <property type="project" value="TreeGrafter"/>
</dbReference>
<protein>
    <recommendedName>
        <fullName evidence="11">Sister chromatid cohesion 1 protein 2</fullName>
    </recommendedName>
</protein>
<dbReference type="GO" id="GO:0008278">
    <property type="term" value="C:cohesin complex"/>
    <property type="evidence" value="ECO:0007669"/>
    <property type="project" value="InterPro"/>
</dbReference>
<accession>A0AAV7EFL8</accession>
<evidence type="ECO:0000313" key="9">
    <source>
        <dbReference type="EMBL" id="KAG9447201.1"/>
    </source>
</evidence>
<dbReference type="EMBL" id="JAINDJ010000005">
    <property type="protein sequence ID" value="KAG9447201.1"/>
    <property type="molecule type" value="Genomic_DNA"/>
</dbReference>
<evidence type="ECO:0000256" key="2">
    <source>
        <dbReference type="ARBA" id="ARBA00009870"/>
    </source>
</evidence>
<sequence length="654" mass="73688">MQKRKGKESKDVELFFSQSLLSKNGPLGTIWLAAHFPRRLRKHLVAETNICASVDKILLAEVPMAFRLLGYLLIGIVRIYARKVEYLYHDCNEALIRVKDPVTTAKSPLCKEVSSSPFISISLPQSFQLDAFDLGDWEDDTTDRLTEQIPHEGMFVDEENISLSSSKLTDSWERPMTYPEMLSRGTHTDEVLLSNITEAGQKEGNLNKIHDLDLTVEKFRGHQGTFLDFGMCSNAGGTLEIYQKFENFDSPLNMMDISSLDVLKPFDLWVGESDKSWNLEASKEVLQGNALRQEDDLNLGITCGSSQASNLPSRNLEANNEVLQGISCGASQASNPQCPNEQKKQEEVIKVLEVVPLGVEKSVVPQVRSPVSTPKSNIPYPSVIATPESMMIHTPKRREQTPMQQRRKRSFDETIVLSNLAIRQGLHDTSSLVRRRKIAPHTSQDLWWQHVISILQHDFLEPLNPYIALELKALFAKDDINHQSSVNLESALLNGVASKTPVESSHEKALSPKEFVIDQMDPTCLEVPETYSEMIPEASIANQREEMHAIESPDALNLMNEEISCELHENKDGWSVRTRAVAQYLHNSFLHDKEHNGDGVLSLFDILKGRSKTECVRLFYETLVLKSDGYIDVRQDTPYGEILLLTTMQIEAIS</sequence>
<comment type="subcellular location">
    <subcellularLocation>
        <location evidence="1">Nucleus</location>
    </subcellularLocation>
</comment>
<dbReference type="FunFam" id="1.10.10.580:FF:000002">
    <property type="entry name" value="Sister chromatid cohesion 1 protein 4"/>
    <property type="match status" value="1"/>
</dbReference>
<organism evidence="9 10">
    <name type="scientific">Aristolochia fimbriata</name>
    <name type="common">White veined hardy Dutchman's pipe vine</name>
    <dbReference type="NCBI Taxonomy" id="158543"/>
    <lineage>
        <taxon>Eukaryota</taxon>
        <taxon>Viridiplantae</taxon>
        <taxon>Streptophyta</taxon>
        <taxon>Embryophyta</taxon>
        <taxon>Tracheophyta</taxon>
        <taxon>Spermatophyta</taxon>
        <taxon>Magnoliopsida</taxon>
        <taxon>Magnoliidae</taxon>
        <taxon>Piperales</taxon>
        <taxon>Aristolochiaceae</taxon>
        <taxon>Aristolochia</taxon>
    </lineage>
</organism>
<comment type="similarity">
    <text evidence="2">Belongs to the rad21 family.</text>
</comment>
<evidence type="ECO:0000256" key="4">
    <source>
        <dbReference type="ARBA" id="ARBA00022829"/>
    </source>
</evidence>
<dbReference type="InterPro" id="IPR006909">
    <property type="entry name" value="Rad21/Rec8_C_eu"/>
</dbReference>
<keyword evidence="4" id="KW-0159">Chromosome partition</keyword>
<dbReference type="CDD" id="cd21793">
    <property type="entry name" value="Rad21_Rec8_M_AtSYN1-like"/>
    <property type="match status" value="1"/>
</dbReference>
<dbReference type="InterPro" id="IPR006910">
    <property type="entry name" value="Rad21_Rec8_N"/>
</dbReference>
<proteinExistence type="inferred from homology"/>
<dbReference type="Pfam" id="PF04824">
    <property type="entry name" value="Rad21_Rec8"/>
    <property type="match status" value="1"/>
</dbReference>
<dbReference type="Gene3D" id="1.10.10.580">
    <property type="entry name" value="Structural maintenance of chromosome 1. Chain E"/>
    <property type="match status" value="1"/>
</dbReference>
<dbReference type="GO" id="GO:0007059">
    <property type="term" value="P:chromosome segregation"/>
    <property type="evidence" value="ECO:0007669"/>
    <property type="project" value="UniProtKB-KW"/>
</dbReference>
<evidence type="ECO:0000256" key="5">
    <source>
        <dbReference type="ARBA" id="ARBA00023242"/>
    </source>
</evidence>
<name>A0AAV7EFL8_ARIFI</name>
<dbReference type="InterPro" id="IPR023093">
    <property type="entry name" value="ScpA-like_C"/>
</dbReference>
<dbReference type="InterPro" id="IPR036390">
    <property type="entry name" value="WH_DNA-bd_sf"/>
</dbReference>
<dbReference type="GO" id="GO:1990414">
    <property type="term" value="P:replication-born double-strand break repair via sister chromatid exchange"/>
    <property type="evidence" value="ECO:0007669"/>
    <property type="project" value="TreeGrafter"/>
</dbReference>
<keyword evidence="3" id="KW-0131">Cell cycle</keyword>
<comment type="subunit">
    <text evidence="6">Component of the cohesin complex.</text>
</comment>
<gene>
    <name evidence="9" type="ORF">H6P81_013329</name>
</gene>
<dbReference type="Pfam" id="PF04825">
    <property type="entry name" value="Rad21_Rec8_N"/>
    <property type="match status" value="1"/>
</dbReference>
<dbReference type="PANTHER" id="PTHR12585:SF73">
    <property type="entry name" value="SISTER CHROMATID COHESION 1 PROTEIN 2"/>
    <property type="match status" value="1"/>
</dbReference>
<dbReference type="SUPFAM" id="SSF46785">
    <property type="entry name" value="Winged helix' DNA-binding domain"/>
    <property type="match status" value="1"/>
</dbReference>